<dbReference type="PANTHER" id="PTHR11895:SF7">
    <property type="entry name" value="GLUTAMYL-TRNA(GLN) AMIDOTRANSFERASE SUBUNIT A, MITOCHONDRIAL"/>
    <property type="match status" value="1"/>
</dbReference>
<dbReference type="Gene3D" id="3.90.1300.10">
    <property type="entry name" value="Amidase signature (AS) domain"/>
    <property type="match status" value="1"/>
</dbReference>
<proteinExistence type="inferred from homology"/>
<dbReference type="NCBIfam" id="NF009119">
    <property type="entry name" value="PRK12470.1"/>
    <property type="match status" value="1"/>
</dbReference>
<accession>A0A9E6XWN4</accession>
<dbReference type="EC" id="3.5.1.4" evidence="3"/>
<dbReference type="Pfam" id="PF01425">
    <property type="entry name" value="Amidase"/>
    <property type="match status" value="1"/>
</dbReference>
<dbReference type="InterPro" id="IPR000120">
    <property type="entry name" value="Amidase"/>
</dbReference>
<comment type="similarity">
    <text evidence="1">Belongs to the amidase family.</text>
</comment>
<dbReference type="GO" id="GO:0004040">
    <property type="term" value="F:amidase activity"/>
    <property type="evidence" value="ECO:0007669"/>
    <property type="project" value="UniProtKB-EC"/>
</dbReference>
<dbReference type="KEGG" id="sbae:DSM104329_01871"/>
<keyword evidence="4" id="KW-1185">Reference proteome</keyword>
<evidence type="ECO:0000256" key="1">
    <source>
        <dbReference type="ARBA" id="ARBA00009199"/>
    </source>
</evidence>
<evidence type="ECO:0000259" key="2">
    <source>
        <dbReference type="Pfam" id="PF01425"/>
    </source>
</evidence>
<dbReference type="InterPro" id="IPR023631">
    <property type="entry name" value="Amidase_dom"/>
</dbReference>
<organism evidence="3 4">
    <name type="scientific">Capillimicrobium parvum</name>
    <dbReference type="NCBI Taxonomy" id="2884022"/>
    <lineage>
        <taxon>Bacteria</taxon>
        <taxon>Bacillati</taxon>
        <taxon>Actinomycetota</taxon>
        <taxon>Thermoleophilia</taxon>
        <taxon>Solirubrobacterales</taxon>
        <taxon>Capillimicrobiaceae</taxon>
        <taxon>Capillimicrobium</taxon>
    </lineage>
</organism>
<dbReference type="AlphaFoldDB" id="A0A9E6XWN4"/>
<dbReference type="SUPFAM" id="SSF75304">
    <property type="entry name" value="Amidase signature (AS) enzymes"/>
    <property type="match status" value="1"/>
</dbReference>
<sequence>MSPSELVELSLERIARVDPRLNAFRVVFADRARTEAQQAEARRGAGDRRPLLGVPVAVKDDMDVAGEVTAQGTGANQRPAQADSEIVRRLREAGAIIIGKTNVPELTMWPFTETATWGVTRNPWDLDRTPGGSSGGSGSAVAAGLVAAATASDGLGSIRIPAACSGLFGLKPQYRRVPTAPKGDDAWHGIVHYGTVTRSVRDSALFLDAVADRPSWGTFAEAAGRPAGQLRIAVSTRVPPPVMAPLDPRVVAAVDETAQLLRGLGHTVVQRDPDYDAAAMARGLARYFRGILDDAAATEHPERLERRSKAMARIGRLIPGPVLARSLAETSALTERLGRLWDDVDVLLTPTLTSLPLAVGAFEGRGALWTFNGVSRFVPHLGIWNMTGQPAASVPAGFTPEGVPLAVHLVARSGDEATLMSLSAQIEAERPWADRRPPIAS</sequence>
<keyword evidence="3" id="KW-0378">Hydrolase</keyword>
<protein>
    <submittedName>
        <fullName evidence="3">Amidase AmiB2</fullName>
        <ecNumber evidence="3">3.5.1.4</ecNumber>
    </submittedName>
</protein>
<dbReference type="InterPro" id="IPR036928">
    <property type="entry name" value="AS_sf"/>
</dbReference>
<reference evidence="3" key="1">
    <citation type="journal article" date="2022" name="Int. J. Syst. Evol. Microbiol.">
        <title>Pseudomonas aegrilactucae sp. nov. and Pseudomonas morbosilactucae sp. nov., pathogens causing bacterial rot of lettuce in Japan.</title>
        <authorList>
            <person name="Sawada H."/>
            <person name="Fujikawa T."/>
            <person name="Satou M."/>
        </authorList>
    </citation>
    <scope>NUCLEOTIDE SEQUENCE</scope>
    <source>
        <strain evidence="3">0166_1</strain>
    </source>
</reference>
<evidence type="ECO:0000313" key="3">
    <source>
        <dbReference type="EMBL" id="UGS35483.1"/>
    </source>
</evidence>
<gene>
    <name evidence="3" type="primary">amiB2</name>
    <name evidence="3" type="ORF">DSM104329_01871</name>
</gene>
<name>A0A9E6XWN4_9ACTN</name>
<dbReference type="EMBL" id="CP087164">
    <property type="protein sequence ID" value="UGS35483.1"/>
    <property type="molecule type" value="Genomic_DNA"/>
</dbReference>
<feature type="domain" description="Amidase" evidence="2">
    <location>
        <begin position="5"/>
        <end position="419"/>
    </location>
</feature>
<evidence type="ECO:0000313" key="4">
    <source>
        <dbReference type="Proteomes" id="UP001162834"/>
    </source>
</evidence>
<dbReference type="Proteomes" id="UP001162834">
    <property type="component" value="Chromosome"/>
</dbReference>
<dbReference type="PANTHER" id="PTHR11895">
    <property type="entry name" value="TRANSAMIDASE"/>
    <property type="match status" value="1"/>
</dbReference>